<evidence type="ECO:0000256" key="3">
    <source>
        <dbReference type="ARBA" id="ARBA00022737"/>
    </source>
</evidence>
<dbReference type="PROSITE" id="PS50268">
    <property type="entry name" value="CADHERIN_2"/>
    <property type="match status" value="7"/>
</dbReference>
<dbReference type="Gene3D" id="2.60.40.60">
    <property type="entry name" value="Cadherins"/>
    <property type="match status" value="7"/>
</dbReference>
<feature type="domain" description="Cadherin" evidence="9">
    <location>
        <begin position="385"/>
        <end position="492"/>
    </location>
</feature>
<organism evidence="10 11">
    <name type="scientific">Sinanodonta woodiana</name>
    <name type="common">Chinese pond mussel</name>
    <name type="synonym">Anodonta woodiana</name>
    <dbReference type="NCBI Taxonomy" id="1069815"/>
    <lineage>
        <taxon>Eukaryota</taxon>
        <taxon>Metazoa</taxon>
        <taxon>Spiralia</taxon>
        <taxon>Lophotrochozoa</taxon>
        <taxon>Mollusca</taxon>
        <taxon>Bivalvia</taxon>
        <taxon>Autobranchia</taxon>
        <taxon>Heteroconchia</taxon>
        <taxon>Palaeoheterodonta</taxon>
        <taxon>Unionida</taxon>
        <taxon>Unionoidea</taxon>
        <taxon>Unionidae</taxon>
        <taxon>Unioninae</taxon>
        <taxon>Sinanodonta</taxon>
    </lineage>
</organism>
<gene>
    <name evidence="10" type="ORF">ACJMK2_033865</name>
</gene>
<dbReference type="PROSITE" id="PS00232">
    <property type="entry name" value="CADHERIN_1"/>
    <property type="match status" value="3"/>
</dbReference>
<evidence type="ECO:0000313" key="11">
    <source>
        <dbReference type="Proteomes" id="UP001634394"/>
    </source>
</evidence>
<evidence type="ECO:0000313" key="10">
    <source>
        <dbReference type="EMBL" id="KAL3875971.1"/>
    </source>
</evidence>
<proteinExistence type="predicted"/>
<evidence type="ECO:0000256" key="5">
    <source>
        <dbReference type="ARBA" id="ARBA00022989"/>
    </source>
</evidence>
<dbReference type="Proteomes" id="UP001634394">
    <property type="component" value="Unassembled WGS sequence"/>
</dbReference>
<feature type="domain" description="Cadherin" evidence="9">
    <location>
        <begin position="706"/>
        <end position="810"/>
    </location>
</feature>
<dbReference type="FunFam" id="2.60.40.60:FF:000020">
    <property type="entry name" value="Dachsous cadherin-related 1b"/>
    <property type="match status" value="2"/>
</dbReference>
<keyword evidence="3" id="KW-0677">Repeat</keyword>
<keyword evidence="5" id="KW-1133">Transmembrane helix</keyword>
<feature type="domain" description="Cadherin" evidence="9">
    <location>
        <begin position="169"/>
        <end position="285"/>
    </location>
</feature>
<dbReference type="InterPro" id="IPR015919">
    <property type="entry name" value="Cadherin-like_sf"/>
</dbReference>
<comment type="subcellular location">
    <subcellularLocation>
        <location evidence="1">Membrane</location>
        <topology evidence="1">Single-pass membrane protein</topology>
    </subcellularLocation>
</comment>
<evidence type="ECO:0000256" key="2">
    <source>
        <dbReference type="ARBA" id="ARBA00022692"/>
    </source>
</evidence>
<dbReference type="SUPFAM" id="SSF49313">
    <property type="entry name" value="Cadherin-like"/>
    <property type="match status" value="6"/>
</dbReference>
<dbReference type="InterPro" id="IPR020894">
    <property type="entry name" value="Cadherin_CS"/>
</dbReference>
<keyword evidence="7" id="KW-0325">Glycoprotein</keyword>
<dbReference type="SMART" id="SM00112">
    <property type="entry name" value="CA"/>
    <property type="match status" value="7"/>
</dbReference>
<feature type="domain" description="Cadherin" evidence="9">
    <location>
        <begin position="811"/>
        <end position="913"/>
    </location>
</feature>
<accession>A0ABD3WR82</accession>
<dbReference type="InterPro" id="IPR050174">
    <property type="entry name" value="Protocadherin/Cadherin-CA"/>
</dbReference>
<evidence type="ECO:0000256" key="8">
    <source>
        <dbReference type="PROSITE-ProRule" id="PRU00043"/>
    </source>
</evidence>
<evidence type="ECO:0000256" key="4">
    <source>
        <dbReference type="ARBA" id="ARBA00022837"/>
    </source>
</evidence>
<dbReference type="CDD" id="cd11304">
    <property type="entry name" value="Cadherin_repeat"/>
    <property type="match status" value="6"/>
</dbReference>
<dbReference type="GO" id="GO:0005509">
    <property type="term" value="F:calcium ion binding"/>
    <property type="evidence" value="ECO:0007669"/>
    <property type="project" value="UniProtKB-UniRule"/>
</dbReference>
<evidence type="ECO:0000256" key="1">
    <source>
        <dbReference type="ARBA" id="ARBA00004167"/>
    </source>
</evidence>
<feature type="domain" description="Cadherin" evidence="9">
    <location>
        <begin position="605"/>
        <end position="706"/>
    </location>
</feature>
<dbReference type="PANTHER" id="PTHR24028">
    <property type="entry name" value="CADHERIN-87A"/>
    <property type="match status" value="1"/>
</dbReference>
<keyword evidence="6" id="KW-0472">Membrane</keyword>
<feature type="domain" description="Cadherin" evidence="9">
    <location>
        <begin position="494"/>
        <end position="604"/>
    </location>
</feature>
<dbReference type="PANTHER" id="PTHR24028:SF328">
    <property type="entry name" value="CADHERIN-3"/>
    <property type="match status" value="1"/>
</dbReference>
<dbReference type="PRINTS" id="PR00205">
    <property type="entry name" value="CADHERIN"/>
</dbReference>
<dbReference type="AlphaFoldDB" id="A0ABD3WR82"/>
<comment type="caution">
    <text evidence="10">The sequence shown here is derived from an EMBL/GenBank/DDBJ whole genome shotgun (WGS) entry which is preliminary data.</text>
</comment>
<feature type="domain" description="Cadherin" evidence="9">
    <location>
        <begin position="85"/>
        <end position="168"/>
    </location>
</feature>
<sequence>MLSFLTGIRREMFDPDIRKMRWSFGLVTVVILLADVRAQLPCSMASTITITFDEGNVTANQVLSSTSPYQASLPVTGTLLGFSVITLTMNSVNPSAPNPNSIFRIEDVGSGTRIRLITSVDRDGAGFTTADDTDNISFQLKCTASAFITAFATVNVNIRDVNDNSPQFNNAPYFLSVEELTPVGTTVYRQISAMDKDSGLAATIDYTLPAGDGSVIDGSRKFSFTSTRVPNLIISQSLDFEPMYALGQTTYVMTVMATDLGTPPLSSVTQVNVTITDSDDMAPAFVYANCLLSGIYCVDPRYSTSVISGQITNPLTIYPLVGFTRQTATTIRAVDRDTLRSPLTFQIAGTNLKYEERAIVSVEIDLLNNSPPTVTTATGVNTGYIYENSHLGQNVLDRTTSSAKPLQLIVTDPDDSISGQRTTFNFSATGTGLFNVDSNGYIYLASGNLDYETTKSATINVRVTETNTGERRSTNVTVTILVLDMNDNDPVFTSTGAVHVSVPEGDYTLSLRLFAQVNAADADSGNNSLLTYSIMTIEPAVPSGFFTINISTGMVSLSGRVTYPSDYVVVVKASDSALPPDTIRSATKNLYVNITSTGSSAPQIPSTLYTVTISEGTVSGTSIFTVPARDPDGQVLSYSITTGNAAGKFSIDSSGQIITVGSLDREVTPTYGLTVTVRDTTTPLPLSATTTVSVILTDINDNNPVFPSQYQFNVLENQPAGTSVGTVTATDADQPGTVNSDLTYRLNLANSFFFINLTTGQITTLQMLDYEFQSHYIFEVLAVDLASDSRTGTVSITVFVTDVQDSVPLFTQQIFTANVAEGNDNAFVVSVSAVDADAVDNIQYRFLSPATATTFNINSTSGQINTAIALDYETQRCCELFVTTVDGQGSTNPLSTATVRVTVLLDSMTLGIFN</sequence>
<dbReference type="Pfam" id="PF00028">
    <property type="entry name" value="Cadherin"/>
    <property type="match status" value="6"/>
</dbReference>
<protein>
    <recommendedName>
        <fullName evidence="9">Cadherin domain-containing protein</fullName>
    </recommendedName>
</protein>
<dbReference type="GO" id="GO:0016020">
    <property type="term" value="C:membrane"/>
    <property type="evidence" value="ECO:0007669"/>
    <property type="project" value="UniProtKB-SubCell"/>
</dbReference>
<keyword evidence="11" id="KW-1185">Reference proteome</keyword>
<dbReference type="InterPro" id="IPR002126">
    <property type="entry name" value="Cadherin-like_dom"/>
</dbReference>
<evidence type="ECO:0000256" key="7">
    <source>
        <dbReference type="ARBA" id="ARBA00023180"/>
    </source>
</evidence>
<dbReference type="EMBL" id="JBJQND010000005">
    <property type="protein sequence ID" value="KAL3875971.1"/>
    <property type="molecule type" value="Genomic_DNA"/>
</dbReference>
<evidence type="ECO:0000256" key="6">
    <source>
        <dbReference type="ARBA" id="ARBA00023136"/>
    </source>
</evidence>
<keyword evidence="2" id="KW-0812">Transmembrane</keyword>
<keyword evidence="4 8" id="KW-0106">Calcium</keyword>
<name>A0ABD3WR82_SINWO</name>
<reference evidence="10 11" key="1">
    <citation type="submission" date="2024-11" db="EMBL/GenBank/DDBJ databases">
        <title>Chromosome-level genome assembly of the freshwater bivalve Anodonta woodiana.</title>
        <authorList>
            <person name="Chen X."/>
        </authorList>
    </citation>
    <scope>NUCLEOTIDE SEQUENCE [LARGE SCALE GENOMIC DNA]</scope>
    <source>
        <strain evidence="10">MN2024</strain>
        <tissue evidence="10">Gills</tissue>
    </source>
</reference>
<evidence type="ECO:0000259" key="9">
    <source>
        <dbReference type="PROSITE" id="PS50268"/>
    </source>
</evidence>